<feature type="transmembrane region" description="Helical" evidence="7">
    <location>
        <begin position="779"/>
        <end position="798"/>
    </location>
</feature>
<organism evidence="10 11">
    <name type="scientific">Terrisporobacter hibernicus</name>
    <dbReference type="NCBI Taxonomy" id="2813371"/>
    <lineage>
        <taxon>Bacteria</taxon>
        <taxon>Bacillati</taxon>
        <taxon>Bacillota</taxon>
        <taxon>Clostridia</taxon>
        <taxon>Peptostreptococcales</taxon>
        <taxon>Peptostreptococcaceae</taxon>
        <taxon>Terrisporobacter</taxon>
    </lineage>
</organism>
<feature type="domain" description="MacB-like periplasmic core" evidence="9">
    <location>
        <begin position="19"/>
        <end position="172"/>
    </location>
</feature>
<feature type="transmembrane region" description="Helical" evidence="7">
    <location>
        <begin position="413"/>
        <end position="429"/>
    </location>
</feature>
<keyword evidence="3 7" id="KW-0812">Transmembrane</keyword>
<evidence type="ECO:0000256" key="3">
    <source>
        <dbReference type="ARBA" id="ARBA00022692"/>
    </source>
</evidence>
<dbReference type="PANTHER" id="PTHR30572">
    <property type="entry name" value="MEMBRANE COMPONENT OF TRANSPORTER-RELATED"/>
    <property type="match status" value="1"/>
</dbReference>
<keyword evidence="2" id="KW-1003">Cell membrane</keyword>
<evidence type="ECO:0000256" key="2">
    <source>
        <dbReference type="ARBA" id="ARBA00022475"/>
    </source>
</evidence>
<dbReference type="GO" id="GO:0005886">
    <property type="term" value="C:plasma membrane"/>
    <property type="evidence" value="ECO:0007669"/>
    <property type="project" value="UniProtKB-SubCell"/>
</dbReference>
<evidence type="ECO:0000313" key="11">
    <source>
        <dbReference type="Proteomes" id="UP001198983"/>
    </source>
</evidence>
<dbReference type="AlphaFoldDB" id="A0AAX2ZK00"/>
<evidence type="ECO:0000256" key="5">
    <source>
        <dbReference type="ARBA" id="ARBA00023136"/>
    </source>
</evidence>
<feature type="transmembrane region" description="Helical" evidence="7">
    <location>
        <begin position="818"/>
        <end position="838"/>
    </location>
</feature>
<keyword evidence="4 7" id="KW-1133">Transmembrane helix</keyword>
<dbReference type="KEGG" id="tem:JW646_05025"/>
<feature type="transmembrane region" description="Helical" evidence="7">
    <location>
        <begin position="336"/>
        <end position="360"/>
    </location>
</feature>
<dbReference type="EMBL" id="CP081135">
    <property type="protein sequence ID" value="UEL48815.1"/>
    <property type="molecule type" value="Genomic_DNA"/>
</dbReference>
<dbReference type="GO" id="GO:0022857">
    <property type="term" value="F:transmembrane transporter activity"/>
    <property type="evidence" value="ECO:0007669"/>
    <property type="project" value="TreeGrafter"/>
</dbReference>
<dbReference type="Pfam" id="PF02687">
    <property type="entry name" value="FtsX"/>
    <property type="match status" value="2"/>
</dbReference>
<gene>
    <name evidence="10" type="ORF">JW646_05025</name>
</gene>
<dbReference type="RefSeq" id="WP_228416814.1">
    <property type="nucleotide sequence ID" value="NZ_CP081135.1"/>
</dbReference>
<reference evidence="10 11" key="1">
    <citation type="journal article" date="2023" name="Int. J. Syst. Evol. Microbiol.">
        <title>Terrisporobacter hibernicus sp. nov., isolated from bovine faeces in Northern Ireland.</title>
        <authorList>
            <person name="Mitchell M."/>
            <person name="Nguyen S.V."/>
            <person name="Connor M."/>
            <person name="Fairley D.J."/>
            <person name="Donoghue O."/>
            <person name="Marshall H."/>
            <person name="Koolman L."/>
            <person name="McMullan G."/>
            <person name="Schaffer K.E."/>
            <person name="McGrath J.W."/>
            <person name="Fanning S."/>
        </authorList>
    </citation>
    <scope>NUCLEOTIDE SEQUENCE [LARGE SCALE GENOMIC DNA]</scope>
    <source>
        <strain evidence="10 11">MCA3</strain>
    </source>
</reference>
<feature type="transmembrane region" description="Helical" evidence="7">
    <location>
        <begin position="294"/>
        <end position="316"/>
    </location>
</feature>
<evidence type="ECO:0000256" key="4">
    <source>
        <dbReference type="ARBA" id="ARBA00022989"/>
    </source>
</evidence>
<protein>
    <submittedName>
        <fullName evidence="10">ABC transporter permease</fullName>
    </submittedName>
</protein>
<feature type="transmembrane region" description="Helical" evidence="7">
    <location>
        <begin position="247"/>
        <end position="267"/>
    </location>
</feature>
<sequence>MREDFSIVIKYIKSFKSRSIAIMLSIILGTALIVGVGTLSKSAQEAGLERIKRETGTYHVAYKDIDKNQLKVVKEGKDIKNIGLNSYYASTDKGEKLPINILYADNNFINDESEIVKGRLPEGKNEVVLEGWILNSMGLEEAVGQELTFKLYDKDKPEKFKVVGILKDRYKDKSVGRCEMFLHLDENKINNFIANVEFNEGSPISKNIEAIAKKAHLNLDNQVGVNSTLVGTVEENGGIDSESRNTAITMSAFAGLVIYSIFSISVYQRIRDYGMLRAVGATNFRVFKLMLYELLLIALISLPIGILLGMGGAQIFNKTGGNIQYEGNIKSTPFVIPTNIILISIACTIIMIFVISLLTYMKIRKISPIEAIKKNFGADKKIKKSNVIIGGLSNKISATKTISIKNIFRNKKAFILIMLSMSIGGILVIKNDYAYSRSEAMYEDQQREMYMNGDFVLTVNGSTDEENGLTDKEINEIKNIDGISEVKTARILQSRMVLDKKDILDMEFIEQLNNGGYTGSVLNGLLFKDKKSDKYLLKQKLKGFNDEMLKSLDKYVVSGKIDIEKMKKENLAVIYIPYIVDTFYGTKNVVVGGGKPLANIKVGDTVTIKYPKGKIDNVESYWKGKDNLEYEEHEFKVGAIVNYPFADDSMYSGDDGIDVITSSNYLEKLFGENNYDVVYANAKKGEDHDAINKKLGEIGSKVPGTITTDMVQDKAADDRSLKQDKLYSYGIVAILFAISIFNIINNVSYNLTSRTSEFGMLRAIGISEKDFKKMITYEGLFYGIISSVIVVVGGIILQTRMYETYGFVDYGMDFVINYKLYILIVIVNIIVGLLSTYLPARKIKESSIVEAINIIE</sequence>
<evidence type="ECO:0000259" key="9">
    <source>
        <dbReference type="Pfam" id="PF12704"/>
    </source>
</evidence>
<name>A0AAX2ZK00_9FIRM</name>
<evidence type="ECO:0000259" key="8">
    <source>
        <dbReference type="Pfam" id="PF02687"/>
    </source>
</evidence>
<keyword evidence="11" id="KW-1185">Reference proteome</keyword>
<dbReference type="Pfam" id="PF12704">
    <property type="entry name" value="MacB_PCD"/>
    <property type="match status" value="1"/>
</dbReference>
<evidence type="ECO:0000256" key="1">
    <source>
        <dbReference type="ARBA" id="ARBA00004651"/>
    </source>
</evidence>
<evidence type="ECO:0000313" key="10">
    <source>
        <dbReference type="EMBL" id="UEL48815.1"/>
    </source>
</evidence>
<feature type="transmembrane region" description="Helical" evidence="7">
    <location>
        <begin position="726"/>
        <end position="744"/>
    </location>
</feature>
<accession>A0AAX2ZK00</accession>
<feature type="transmembrane region" description="Helical" evidence="7">
    <location>
        <begin position="20"/>
        <end position="40"/>
    </location>
</feature>
<dbReference type="PANTHER" id="PTHR30572:SF4">
    <property type="entry name" value="ABC TRANSPORTER PERMEASE YTRF"/>
    <property type="match status" value="1"/>
</dbReference>
<comment type="similarity">
    <text evidence="6">Belongs to the ABC-4 integral membrane protein family.</text>
</comment>
<proteinExistence type="inferred from homology"/>
<dbReference type="InterPro" id="IPR050250">
    <property type="entry name" value="Macrolide_Exporter_MacB"/>
</dbReference>
<dbReference type="InterPro" id="IPR025857">
    <property type="entry name" value="MacB_PCD"/>
</dbReference>
<keyword evidence="5 7" id="KW-0472">Membrane</keyword>
<feature type="domain" description="ABC3 transporter permease C-terminal" evidence="8">
    <location>
        <begin position="248"/>
        <end position="368"/>
    </location>
</feature>
<feature type="domain" description="ABC3 transporter permease C-terminal" evidence="8">
    <location>
        <begin position="731"/>
        <end position="845"/>
    </location>
</feature>
<evidence type="ECO:0000256" key="6">
    <source>
        <dbReference type="ARBA" id="ARBA00038076"/>
    </source>
</evidence>
<dbReference type="InterPro" id="IPR003838">
    <property type="entry name" value="ABC3_permease_C"/>
</dbReference>
<comment type="subcellular location">
    <subcellularLocation>
        <location evidence="1">Cell membrane</location>
        <topology evidence="1">Multi-pass membrane protein</topology>
    </subcellularLocation>
</comment>
<dbReference type="Proteomes" id="UP001198983">
    <property type="component" value="Chromosome"/>
</dbReference>
<evidence type="ECO:0000256" key="7">
    <source>
        <dbReference type="SAM" id="Phobius"/>
    </source>
</evidence>